<protein>
    <submittedName>
        <fullName evidence="1">Uncharacterized protein</fullName>
    </submittedName>
</protein>
<accession>A0A7C8KU40</accession>
<proteinExistence type="predicted"/>
<dbReference type="EMBL" id="SOZJ01000001">
    <property type="protein sequence ID" value="TGJ75286.1"/>
    <property type="molecule type" value="Genomic_DNA"/>
</dbReference>
<evidence type="ECO:0000313" key="2">
    <source>
        <dbReference type="Proteomes" id="UP000297595"/>
    </source>
</evidence>
<comment type="caution">
    <text evidence="1">The sequence shown here is derived from an EMBL/GenBank/DDBJ whole genome shotgun (WGS) entry which is preliminary data.</text>
</comment>
<evidence type="ECO:0000313" key="1">
    <source>
        <dbReference type="EMBL" id="TGJ75286.1"/>
    </source>
</evidence>
<organism evidence="1 2">
    <name type="scientific">Orbilia oligospora</name>
    <name type="common">Nematode-trapping fungus</name>
    <name type="synonym">Arthrobotrys oligospora</name>
    <dbReference type="NCBI Taxonomy" id="2813651"/>
    <lineage>
        <taxon>Eukaryota</taxon>
        <taxon>Fungi</taxon>
        <taxon>Dikarya</taxon>
        <taxon>Ascomycota</taxon>
        <taxon>Pezizomycotina</taxon>
        <taxon>Orbiliomycetes</taxon>
        <taxon>Orbiliales</taxon>
        <taxon>Orbiliaceae</taxon>
        <taxon>Orbilia</taxon>
    </lineage>
</organism>
<dbReference type="Proteomes" id="UP000297595">
    <property type="component" value="Unassembled WGS sequence"/>
</dbReference>
<sequence length="138" mass="14775">MPNKMKGAILIIFLAALATTAPTSKICPSKAIAKATTTECHKMEGYKCTKRNSKGTCTYCIPDEDFLGKKCKNSANCPKDAFECQDGVCGYKKDLYCGRTIFPRIECAEGYMCKRNPVPSSGPVPGGGGGLCITDEEA</sequence>
<reference evidence="1 2" key="1">
    <citation type="submission" date="2019-03" db="EMBL/GenBank/DDBJ databases">
        <title>Nematode-trapping fungi genome.</title>
        <authorList>
            <person name="Vidal-Diez De Ulzurrun G."/>
        </authorList>
    </citation>
    <scope>NUCLEOTIDE SEQUENCE [LARGE SCALE GENOMIC DNA]</scope>
    <source>
        <strain evidence="1 2">TWF154</strain>
    </source>
</reference>
<gene>
    <name evidence="1" type="ORF">EYR41_002223</name>
</gene>
<dbReference type="OrthoDB" id="10322920at2759"/>
<name>A0A7C8KU40_ORBOL</name>
<dbReference type="AlphaFoldDB" id="A0A7C8KU40"/>